<dbReference type="Gene3D" id="3.40.50.1240">
    <property type="entry name" value="Phosphoglycerate mutase-like"/>
    <property type="match status" value="1"/>
</dbReference>
<gene>
    <name evidence="2" type="ordered locus">Xaut_0356</name>
</gene>
<evidence type="ECO:0000256" key="1">
    <source>
        <dbReference type="SAM" id="MobiDB-lite"/>
    </source>
</evidence>
<proteinExistence type="predicted"/>
<dbReference type="Pfam" id="PF00300">
    <property type="entry name" value="His_Phos_1"/>
    <property type="match status" value="1"/>
</dbReference>
<accession>A7IC71</accession>
<dbReference type="InterPro" id="IPR029033">
    <property type="entry name" value="His_PPase_superfam"/>
</dbReference>
<dbReference type="Proteomes" id="UP000002417">
    <property type="component" value="Chromosome"/>
</dbReference>
<dbReference type="EMBL" id="CP000781">
    <property type="protein sequence ID" value="ABS65614.1"/>
    <property type="molecule type" value="Genomic_DNA"/>
</dbReference>
<evidence type="ECO:0000313" key="3">
    <source>
        <dbReference type="Proteomes" id="UP000002417"/>
    </source>
</evidence>
<dbReference type="AlphaFoldDB" id="A7IC71"/>
<dbReference type="OrthoDB" id="34197at2"/>
<sequence>MTDFLYLTHPQVAVDPAVPVPRWGLSEVGRARTRAFAARADLSPYRRIVSSTEVKAMETAALLAEALGLAVEVAEGLEENDRSATGYLPEAQFQQMADAFFARPQESVAGWERAQDAQARIVAAVTRTLAELQDHRQVPVLFVGHGGVGTLLLCHLAGYPISRIHDQPPVGGGCWFRAGADARPDRWRAMEEDAGTACAREDAAGRACAGEEGAAQAGVRDDSTAPAGAREQGAALACVPEEGP</sequence>
<dbReference type="eggNOG" id="COG0406">
    <property type="taxonomic scope" value="Bacteria"/>
</dbReference>
<dbReference type="KEGG" id="xau:Xaut_0356"/>
<dbReference type="InterPro" id="IPR013078">
    <property type="entry name" value="His_Pase_superF_clade-1"/>
</dbReference>
<protein>
    <submittedName>
        <fullName evidence="2">Phosphoglycerate mutase</fullName>
    </submittedName>
</protein>
<name>A7IC71_XANP2</name>
<feature type="region of interest" description="Disordered" evidence="1">
    <location>
        <begin position="211"/>
        <end position="244"/>
    </location>
</feature>
<reference evidence="2 3" key="1">
    <citation type="submission" date="2007-07" db="EMBL/GenBank/DDBJ databases">
        <title>Complete sequence of chromosome of Xanthobacter autotrophicus Py2.</title>
        <authorList>
            <consortium name="US DOE Joint Genome Institute"/>
            <person name="Copeland A."/>
            <person name="Lucas S."/>
            <person name="Lapidus A."/>
            <person name="Barry K."/>
            <person name="Glavina del Rio T."/>
            <person name="Hammon N."/>
            <person name="Israni S."/>
            <person name="Dalin E."/>
            <person name="Tice H."/>
            <person name="Pitluck S."/>
            <person name="Sims D."/>
            <person name="Brettin T."/>
            <person name="Bruce D."/>
            <person name="Detter J.C."/>
            <person name="Han C."/>
            <person name="Tapia R."/>
            <person name="Brainard J."/>
            <person name="Schmutz J."/>
            <person name="Larimer F."/>
            <person name="Land M."/>
            <person name="Hauser L."/>
            <person name="Kyrpides N."/>
            <person name="Kim E."/>
            <person name="Ensigns S.A."/>
            <person name="Richardson P."/>
        </authorList>
    </citation>
    <scope>NUCLEOTIDE SEQUENCE [LARGE SCALE GENOMIC DNA]</scope>
    <source>
        <strain evidence="3">ATCC BAA-1158 / Py2</strain>
    </source>
</reference>
<keyword evidence="3" id="KW-1185">Reference proteome</keyword>
<evidence type="ECO:0000313" key="2">
    <source>
        <dbReference type="EMBL" id="ABS65614.1"/>
    </source>
</evidence>
<organism evidence="2 3">
    <name type="scientific">Xanthobacter autotrophicus (strain ATCC BAA-1158 / Py2)</name>
    <dbReference type="NCBI Taxonomy" id="78245"/>
    <lineage>
        <taxon>Bacteria</taxon>
        <taxon>Pseudomonadati</taxon>
        <taxon>Pseudomonadota</taxon>
        <taxon>Alphaproteobacteria</taxon>
        <taxon>Hyphomicrobiales</taxon>
        <taxon>Xanthobacteraceae</taxon>
        <taxon>Xanthobacter</taxon>
    </lineage>
</organism>
<dbReference type="STRING" id="78245.Xaut_0356"/>
<dbReference type="HOGENOM" id="CLU_099469_0_0_5"/>
<dbReference type="SUPFAM" id="SSF53254">
    <property type="entry name" value="Phosphoglycerate mutase-like"/>
    <property type="match status" value="1"/>
</dbReference>